<dbReference type="Proteomes" id="UP000214975">
    <property type="component" value="Chromosome"/>
</dbReference>
<organism evidence="2 3">
    <name type="scientific">Thermoanaerobacterium thermosaccharolyticum</name>
    <name type="common">Clostridium thermosaccharolyticum</name>
    <dbReference type="NCBI Taxonomy" id="1517"/>
    <lineage>
        <taxon>Bacteria</taxon>
        <taxon>Bacillati</taxon>
        <taxon>Bacillota</taxon>
        <taxon>Clostridia</taxon>
        <taxon>Thermoanaerobacterales</taxon>
        <taxon>Thermoanaerobacteraceae</taxon>
        <taxon>Thermoanaerobacterium</taxon>
    </lineage>
</organism>
<name>A0A223HYS3_THETR</name>
<evidence type="ECO:0000313" key="3">
    <source>
        <dbReference type="Proteomes" id="UP000214975"/>
    </source>
</evidence>
<accession>A0A223HYS3</accession>
<protein>
    <submittedName>
        <fullName evidence="2">Uncharacterized protein</fullName>
    </submittedName>
</protein>
<dbReference type="EMBL" id="CP016893">
    <property type="protein sequence ID" value="AST57629.1"/>
    <property type="molecule type" value="Genomic_DNA"/>
</dbReference>
<sequence length="91" mass="10755">MPIFFAYNFFYCEIIKKGDIEMMNLILFIKQVFNVYLFATFFIAGFYESVFEPKDLRKKGLEEDSKICRNIGLAYLLIDAIMYIIIKLSPI</sequence>
<evidence type="ECO:0000256" key="1">
    <source>
        <dbReference type="SAM" id="Phobius"/>
    </source>
</evidence>
<dbReference type="AlphaFoldDB" id="A0A223HYS3"/>
<dbReference type="NCBIfam" id="NF042414">
    <property type="entry name" value="CLC_0170_fam"/>
    <property type="match status" value="1"/>
</dbReference>
<dbReference type="InterPro" id="IPR049971">
    <property type="entry name" value="CLC_0170-like"/>
</dbReference>
<evidence type="ECO:0000313" key="2">
    <source>
        <dbReference type="EMBL" id="AST57629.1"/>
    </source>
</evidence>
<feature type="transmembrane region" description="Helical" evidence="1">
    <location>
        <begin position="25"/>
        <end position="47"/>
    </location>
</feature>
<reference evidence="2 3" key="1">
    <citation type="submission" date="2016-08" db="EMBL/GenBank/DDBJ databases">
        <title>A novel genetic cassette of butanologenic Thermoanaerobacterium thermosaccharolyticum that directly convert cellulose to butanol.</title>
        <authorList>
            <person name="Li T."/>
            <person name="He J."/>
        </authorList>
    </citation>
    <scope>NUCLEOTIDE SEQUENCE [LARGE SCALE GENOMIC DNA]</scope>
    <source>
        <strain evidence="2 3">TG57</strain>
    </source>
</reference>
<feature type="transmembrane region" description="Helical" evidence="1">
    <location>
        <begin position="67"/>
        <end position="86"/>
    </location>
</feature>
<gene>
    <name evidence="2" type="ORF">Thert_01611</name>
</gene>
<proteinExistence type="predicted"/>
<keyword evidence="1" id="KW-1133">Transmembrane helix</keyword>
<keyword evidence="1" id="KW-0472">Membrane</keyword>
<keyword evidence="1" id="KW-0812">Transmembrane</keyword>